<evidence type="ECO:0000313" key="1">
    <source>
        <dbReference type="EMBL" id="AEA12055.1"/>
    </source>
</evidence>
<dbReference type="EMBL" id="CP002590">
    <property type="protein sequence ID" value="AEA12055.1"/>
    <property type="molecule type" value="Genomic_DNA"/>
</dbReference>
<dbReference type="Proteomes" id="UP000008138">
    <property type="component" value="Chromosome"/>
</dbReference>
<dbReference type="HOGENOM" id="CLU_3338705_0_0_2"/>
<dbReference type="KEGG" id="tuz:TUZN_0561"/>
<dbReference type="AlphaFoldDB" id="F2L3S1"/>
<keyword evidence="2" id="KW-1185">Reference proteome</keyword>
<gene>
    <name evidence="1" type="ordered locus">TUZN_0561</name>
</gene>
<protein>
    <submittedName>
        <fullName evidence="1">Uncharacterized protein</fullName>
    </submittedName>
</protein>
<reference evidence="1 2" key="1">
    <citation type="journal article" date="2011" name="J. Bacteriol.">
        <title>Complete genome sequence of the thermoacidophilic crenarchaeon Thermoproteus uzoniensis 768-20.</title>
        <authorList>
            <person name="Mardanov A.V."/>
            <person name="Gumerov V.M."/>
            <person name="Beletsky A.V."/>
            <person name="Prokofeva M.I."/>
            <person name="Bonch-Osmolovskaya E.A."/>
            <person name="Ravin N.V."/>
            <person name="Skryabin K.G."/>
        </authorList>
    </citation>
    <scope>NUCLEOTIDE SEQUENCE [LARGE SCALE GENOMIC DNA]</scope>
    <source>
        <strain evidence="1 2">768-20</strain>
    </source>
</reference>
<proteinExistence type="predicted"/>
<name>F2L3S1_THEU7</name>
<reference key="2">
    <citation type="submission" date="2011-03" db="EMBL/GenBank/DDBJ databases">
        <title>Complete genome sequence of the thermoacidophilic crenarchaeon Thermoproteus uzoniensis 768-20.</title>
        <authorList>
            <person name="Mardanov A.V."/>
            <person name="Gumerov V.M."/>
            <person name="Beletsky A.V."/>
            <person name="Prokofeva M.I."/>
            <person name="Bonch-Osmolovskaya E.A."/>
            <person name="Ravin N.V."/>
            <person name="Skryabin K.G."/>
        </authorList>
    </citation>
    <scope>NUCLEOTIDE SEQUENCE</scope>
    <source>
        <strain>768-20</strain>
    </source>
</reference>
<sequence length="37" mass="4271">MELRRLDNIGAVRKITSPILEDTVAERHPKRISTQLI</sequence>
<organism evidence="1 2">
    <name type="scientific">Thermoproteus uzoniensis (strain 768-20)</name>
    <dbReference type="NCBI Taxonomy" id="999630"/>
    <lineage>
        <taxon>Archaea</taxon>
        <taxon>Thermoproteota</taxon>
        <taxon>Thermoprotei</taxon>
        <taxon>Thermoproteales</taxon>
        <taxon>Thermoproteaceae</taxon>
        <taxon>Thermoproteus</taxon>
    </lineage>
</organism>
<accession>F2L3S1</accession>
<evidence type="ECO:0000313" key="2">
    <source>
        <dbReference type="Proteomes" id="UP000008138"/>
    </source>
</evidence>